<evidence type="ECO:0000313" key="1">
    <source>
        <dbReference type="EMBL" id="GAA4647806.1"/>
    </source>
</evidence>
<protein>
    <submittedName>
        <fullName evidence="1">Uncharacterized protein</fullName>
    </submittedName>
</protein>
<name>A0ABP8UW73_9GAMM</name>
<dbReference type="RefSeq" id="WP_345192678.1">
    <property type="nucleotide sequence ID" value="NZ_BAABFL010000004.1"/>
</dbReference>
<gene>
    <name evidence="1" type="ORF">GCM10023116_00680</name>
</gene>
<evidence type="ECO:0000313" key="2">
    <source>
        <dbReference type="Proteomes" id="UP001500604"/>
    </source>
</evidence>
<reference evidence="2" key="1">
    <citation type="journal article" date="2019" name="Int. J. Syst. Evol. Microbiol.">
        <title>The Global Catalogue of Microorganisms (GCM) 10K type strain sequencing project: providing services to taxonomists for standard genome sequencing and annotation.</title>
        <authorList>
            <consortium name="The Broad Institute Genomics Platform"/>
            <consortium name="The Broad Institute Genome Sequencing Center for Infectious Disease"/>
            <person name="Wu L."/>
            <person name="Ma J."/>
        </authorList>
    </citation>
    <scope>NUCLEOTIDE SEQUENCE [LARGE SCALE GENOMIC DNA]</scope>
    <source>
        <strain evidence="2">JCM 17805</strain>
    </source>
</reference>
<comment type="caution">
    <text evidence="1">The sequence shown here is derived from an EMBL/GenBank/DDBJ whole genome shotgun (WGS) entry which is preliminary data.</text>
</comment>
<dbReference type="EMBL" id="BAABFL010000004">
    <property type="protein sequence ID" value="GAA4647806.1"/>
    <property type="molecule type" value="Genomic_DNA"/>
</dbReference>
<keyword evidence="2" id="KW-1185">Reference proteome</keyword>
<sequence length="159" mass="18043">MALDQIYITDTTCWSGYRLDVDSVGTEVSDIAMFWLHNNDRLESLGFMSEASITVPNVYDIPSILTAFFGRSSFGYKARQYADYLYRNCRQSPPDALRPHNGPFSGAICSYLPIALYQAALGIHGSEIYMAIDARRSLPKALVTYFDSNSYWQNYDIPY</sequence>
<proteinExistence type="predicted"/>
<organism evidence="1 2">
    <name type="scientific">Kistimonas scapharcae</name>
    <dbReference type="NCBI Taxonomy" id="1036133"/>
    <lineage>
        <taxon>Bacteria</taxon>
        <taxon>Pseudomonadati</taxon>
        <taxon>Pseudomonadota</taxon>
        <taxon>Gammaproteobacteria</taxon>
        <taxon>Oceanospirillales</taxon>
        <taxon>Endozoicomonadaceae</taxon>
        <taxon>Kistimonas</taxon>
    </lineage>
</organism>
<dbReference type="Proteomes" id="UP001500604">
    <property type="component" value="Unassembled WGS sequence"/>
</dbReference>
<accession>A0ABP8UW73</accession>